<proteinExistence type="predicted"/>
<evidence type="ECO:0000313" key="3">
    <source>
        <dbReference type="EMBL" id="VDL84700.1"/>
    </source>
</evidence>
<evidence type="ECO:0000313" key="4">
    <source>
        <dbReference type="Proteomes" id="UP000271162"/>
    </source>
</evidence>
<evidence type="ECO:0000256" key="1">
    <source>
        <dbReference type="SAM" id="MobiDB-lite"/>
    </source>
</evidence>
<keyword evidence="2" id="KW-1133">Transmembrane helix</keyword>
<feature type="region of interest" description="Disordered" evidence="1">
    <location>
        <begin position="48"/>
        <end position="67"/>
    </location>
</feature>
<evidence type="ECO:0000256" key="2">
    <source>
        <dbReference type="SAM" id="Phobius"/>
    </source>
</evidence>
<name>A0A0N4YUN8_NIPBR</name>
<feature type="transmembrane region" description="Helical" evidence="2">
    <location>
        <begin position="89"/>
        <end position="112"/>
    </location>
</feature>
<keyword evidence="2" id="KW-0812">Transmembrane</keyword>
<dbReference type="WBParaSite" id="NBR_0002096001-mRNA-1">
    <property type="protein sequence ID" value="NBR_0002096001-mRNA-1"/>
    <property type="gene ID" value="NBR_0002096001"/>
</dbReference>
<gene>
    <name evidence="3" type="ORF">NBR_LOCUS20962</name>
</gene>
<accession>A0A0N4YUN8</accession>
<reference evidence="3 4" key="2">
    <citation type="submission" date="2018-11" db="EMBL/GenBank/DDBJ databases">
        <authorList>
            <consortium name="Pathogen Informatics"/>
        </authorList>
    </citation>
    <scope>NUCLEOTIDE SEQUENCE [LARGE SCALE GENOMIC DNA]</scope>
</reference>
<dbReference type="EMBL" id="UYSL01025732">
    <property type="protein sequence ID" value="VDL84700.1"/>
    <property type="molecule type" value="Genomic_DNA"/>
</dbReference>
<keyword evidence="4" id="KW-1185">Reference proteome</keyword>
<protein>
    <submittedName>
        <fullName evidence="3 5">Uncharacterized protein</fullName>
    </submittedName>
</protein>
<reference evidence="5" key="1">
    <citation type="submission" date="2017-02" db="UniProtKB">
        <authorList>
            <consortium name="WormBaseParasite"/>
        </authorList>
    </citation>
    <scope>IDENTIFICATION</scope>
</reference>
<evidence type="ECO:0000313" key="5">
    <source>
        <dbReference type="WBParaSite" id="NBR_0002096001-mRNA-1"/>
    </source>
</evidence>
<keyword evidence="2" id="KW-0472">Membrane</keyword>
<dbReference type="AlphaFoldDB" id="A0A0N4YUN8"/>
<dbReference type="Proteomes" id="UP000271162">
    <property type="component" value="Unassembled WGS sequence"/>
</dbReference>
<sequence>MADSSSPLTHRATSAIEPPCLPQAEFAIVSDLSLGVVERRRSCAGPIDEASQTFGDHTDDRQYSGGREATTIRPSSAVMAKVEVQIRSCFCCGLSLATVFVALYTLVLYSLLTGLAGWGLSDTANNGDASHFRSCELEAQGKLAAGGPNSIDRIGHKQSKQTIDEKWGKMEEKEENIKLLELKFWKATLGFRAEVFLPYRIKK</sequence>
<organism evidence="5">
    <name type="scientific">Nippostrongylus brasiliensis</name>
    <name type="common">Rat hookworm</name>
    <dbReference type="NCBI Taxonomy" id="27835"/>
    <lineage>
        <taxon>Eukaryota</taxon>
        <taxon>Metazoa</taxon>
        <taxon>Ecdysozoa</taxon>
        <taxon>Nematoda</taxon>
        <taxon>Chromadorea</taxon>
        <taxon>Rhabditida</taxon>
        <taxon>Rhabditina</taxon>
        <taxon>Rhabditomorpha</taxon>
        <taxon>Strongyloidea</taxon>
        <taxon>Heligmosomidae</taxon>
        <taxon>Nippostrongylus</taxon>
    </lineage>
</organism>